<sequence length="335" mass="36843">MALRLPGFTRASSLGPIRTFMGEGGGSIARVLSAVDLPFAILEQRDILVPLREQFRLLDRAARETGDPHFGARLGQVVKSTELSAFGAWVCAAGTLQQATWRAQVGMDTLLQTSTPLTLSVCGPIARWSIEFLEPESEGRHHNEFLALGYMIDVVRVYAGPTWHPNVVMSALPRGTPTRELEEIFGANISHGHAVPAIEFCAPLLENASFAHRFNRQLGAPVPEPSVPRPTDVAAATASVVELALHDGYPRVDWVASKLGTTRRSLQRRLKEEGTTFNRVAEAILLRRAEQLLRESEAPVTDVAFMLGYGDAAHFTRAFRRWTGVSPSQYRQNIP</sequence>
<dbReference type="InterPro" id="IPR009057">
    <property type="entry name" value="Homeodomain-like_sf"/>
</dbReference>
<organism evidence="5 6">
    <name type="scientific">Filomicrobium insigne</name>
    <dbReference type="NCBI Taxonomy" id="418854"/>
    <lineage>
        <taxon>Bacteria</taxon>
        <taxon>Pseudomonadati</taxon>
        <taxon>Pseudomonadota</taxon>
        <taxon>Alphaproteobacteria</taxon>
        <taxon>Hyphomicrobiales</taxon>
        <taxon>Hyphomicrobiaceae</taxon>
        <taxon>Filomicrobium</taxon>
    </lineage>
</organism>
<protein>
    <submittedName>
        <fullName evidence="5">AraC-type DNA-binding protein</fullName>
    </submittedName>
</protein>
<dbReference type="InterPro" id="IPR018060">
    <property type="entry name" value="HTH_AraC"/>
</dbReference>
<dbReference type="PANTHER" id="PTHR47894:SF4">
    <property type="entry name" value="HTH-TYPE TRANSCRIPTIONAL REGULATOR GADX"/>
    <property type="match status" value="1"/>
</dbReference>
<dbReference type="InterPro" id="IPR032687">
    <property type="entry name" value="AraC-type_N"/>
</dbReference>
<accession>A0A1H0TTF8</accession>
<dbReference type="PROSITE" id="PS01124">
    <property type="entry name" value="HTH_ARAC_FAMILY_2"/>
    <property type="match status" value="1"/>
</dbReference>
<evidence type="ECO:0000256" key="2">
    <source>
        <dbReference type="ARBA" id="ARBA00023125"/>
    </source>
</evidence>
<proteinExistence type="predicted"/>
<keyword evidence="1" id="KW-0805">Transcription regulation</keyword>
<evidence type="ECO:0000259" key="4">
    <source>
        <dbReference type="PROSITE" id="PS01124"/>
    </source>
</evidence>
<reference evidence="5 6" key="1">
    <citation type="submission" date="2016-10" db="EMBL/GenBank/DDBJ databases">
        <authorList>
            <person name="Varghese N."/>
            <person name="Submissions S."/>
        </authorList>
    </citation>
    <scope>NUCLEOTIDE SEQUENCE [LARGE SCALE GENOMIC DNA]</scope>
    <source>
        <strain evidence="5 6">CGMCC 1.6497</strain>
    </source>
</reference>
<dbReference type="PRINTS" id="PR00032">
    <property type="entry name" value="HTHARAC"/>
</dbReference>
<name>A0A1H0TTF8_9HYPH</name>
<dbReference type="PANTHER" id="PTHR47894">
    <property type="entry name" value="HTH-TYPE TRANSCRIPTIONAL REGULATOR GADX"/>
    <property type="match status" value="1"/>
</dbReference>
<evidence type="ECO:0000313" key="6">
    <source>
        <dbReference type="Proteomes" id="UP000198795"/>
    </source>
</evidence>
<dbReference type="Pfam" id="PF12625">
    <property type="entry name" value="Arabinose_bd"/>
    <property type="match status" value="1"/>
</dbReference>
<dbReference type="InterPro" id="IPR020449">
    <property type="entry name" value="Tscrpt_reg_AraC-type_HTH"/>
</dbReference>
<keyword evidence="2 5" id="KW-0238">DNA-binding</keyword>
<dbReference type="GO" id="GO:0003677">
    <property type="term" value="F:DNA binding"/>
    <property type="evidence" value="ECO:0007669"/>
    <property type="project" value="UniProtKB-KW"/>
</dbReference>
<gene>
    <name evidence="5" type="ORF">SAMN04488061_3363</name>
</gene>
<dbReference type="SMART" id="SM00342">
    <property type="entry name" value="HTH_ARAC"/>
    <property type="match status" value="1"/>
</dbReference>
<dbReference type="SUPFAM" id="SSF46689">
    <property type="entry name" value="Homeodomain-like"/>
    <property type="match status" value="1"/>
</dbReference>
<evidence type="ECO:0000313" key="5">
    <source>
        <dbReference type="EMBL" id="SDP57233.1"/>
    </source>
</evidence>
<evidence type="ECO:0000256" key="3">
    <source>
        <dbReference type="ARBA" id="ARBA00023163"/>
    </source>
</evidence>
<dbReference type="RefSeq" id="WP_090230445.1">
    <property type="nucleotide sequence ID" value="NZ_FNJC01000005.1"/>
</dbReference>
<dbReference type="Gene3D" id="1.10.10.60">
    <property type="entry name" value="Homeodomain-like"/>
    <property type="match status" value="1"/>
</dbReference>
<feature type="domain" description="HTH araC/xylS-type" evidence="4">
    <location>
        <begin position="235"/>
        <end position="333"/>
    </location>
</feature>
<evidence type="ECO:0000256" key="1">
    <source>
        <dbReference type="ARBA" id="ARBA00023015"/>
    </source>
</evidence>
<keyword evidence="3" id="KW-0804">Transcription</keyword>
<dbReference type="Pfam" id="PF12833">
    <property type="entry name" value="HTH_18"/>
    <property type="match status" value="1"/>
</dbReference>
<dbReference type="Proteomes" id="UP000198795">
    <property type="component" value="Unassembled WGS sequence"/>
</dbReference>
<dbReference type="EMBL" id="FNJC01000005">
    <property type="protein sequence ID" value="SDP57233.1"/>
    <property type="molecule type" value="Genomic_DNA"/>
</dbReference>
<keyword evidence="6" id="KW-1185">Reference proteome</keyword>
<comment type="caution">
    <text evidence="5">The sequence shown here is derived from an EMBL/GenBank/DDBJ whole genome shotgun (WGS) entry which is preliminary data.</text>
</comment>